<keyword evidence="3" id="KW-1185">Reference proteome</keyword>
<dbReference type="EMBL" id="CAJVPQ010005796">
    <property type="protein sequence ID" value="CAG8675778.1"/>
    <property type="molecule type" value="Genomic_DNA"/>
</dbReference>
<name>A0A9N9EGA9_9GLOM</name>
<gene>
    <name evidence="2" type="ORF">FCALED_LOCUS12244</name>
</gene>
<evidence type="ECO:0000313" key="3">
    <source>
        <dbReference type="Proteomes" id="UP000789570"/>
    </source>
</evidence>
<organism evidence="2 3">
    <name type="scientific">Funneliformis caledonium</name>
    <dbReference type="NCBI Taxonomy" id="1117310"/>
    <lineage>
        <taxon>Eukaryota</taxon>
        <taxon>Fungi</taxon>
        <taxon>Fungi incertae sedis</taxon>
        <taxon>Mucoromycota</taxon>
        <taxon>Glomeromycotina</taxon>
        <taxon>Glomeromycetes</taxon>
        <taxon>Glomerales</taxon>
        <taxon>Glomeraceae</taxon>
        <taxon>Funneliformis</taxon>
    </lineage>
</organism>
<sequence length="448" mass="51437">MSNKDKREFEFIEQPGSPSKRPQGSRPSSRSIKMWVLFEGDEDAEKFVFKEDDFANMDEFSKADLDDFKKVLREHYPFLNSIENKLIALFDESLERLDPRTNLSSLDVGKDSDTTIIVRYPISAVNIPSNAVKVTFVYGQKQGKREIPHTSGAFDHLKALAREIFKDLEEGTIYFVNDGTEIWNAYNFNTVVKSQTAQDNNVMLKLKVFIEGKKKYSDWKLKDVFRDILKKPTYNSLSDMPVLDMTELPPLDPPFNQDQLTKFVGEIKVKLSSLRDEFGNETKNRIYIDTFMTHAVDYIRTHINKSVRLDVEQGLDGSHGNGPLDYWVKLVEVLLFLCEAKAEDMNQGSAQAIVQAQSGIEQLNKLGYEELLIYGIASTGKLWRFIRWSGSSENPEVHISKEYTCNFKGELADEKEILTYIAQILTAQVYLYDKNSEHPSKRVKVNEK</sequence>
<dbReference type="AlphaFoldDB" id="A0A9N9EGA9"/>
<protein>
    <submittedName>
        <fullName evidence="2">12002_t:CDS:1</fullName>
    </submittedName>
</protein>
<feature type="compositionally biased region" description="Polar residues" evidence="1">
    <location>
        <begin position="16"/>
        <end position="29"/>
    </location>
</feature>
<feature type="region of interest" description="Disordered" evidence="1">
    <location>
        <begin position="1"/>
        <end position="29"/>
    </location>
</feature>
<proteinExistence type="predicted"/>
<evidence type="ECO:0000313" key="2">
    <source>
        <dbReference type="EMBL" id="CAG8675778.1"/>
    </source>
</evidence>
<feature type="compositionally biased region" description="Basic and acidic residues" evidence="1">
    <location>
        <begin position="1"/>
        <end position="10"/>
    </location>
</feature>
<dbReference type="OrthoDB" id="2382295at2759"/>
<evidence type="ECO:0000256" key="1">
    <source>
        <dbReference type="SAM" id="MobiDB-lite"/>
    </source>
</evidence>
<accession>A0A9N9EGA9</accession>
<comment type="caution">
    <text evidence="2">The sequence shown here is derived from an EMBL/GenBank/DDBJ whole genome shotgun (WGS) entry which is preliminary data.</text>
</comment>
<reference evidence="2" key="1">
    <citation type="submission" date="2021-06" db="EMBL/GenBank/DDBJ databases">
        <authorList>
            <person name="Kallberg Y."/>
            <person name="Tangrot J."/>
            <person name="Rosling A."/>
        </authorList>
    </citation>
    <scope>NUCLEOTIDE SEQUENCE</scope>
    <source>
        <strain evidence="2">UK204</strain>
    </source>
</reference>
<dbReference type="Proteomes" id="UP000789570">
    <property type="component" value="Unassembled WGS sequence"/>
</dbReference>